<organism evidence="1 2">
    <name type="scientific">Acetobacter tropicalis NBRC 101654</name>
    <dbReference type="NCBI Taxonomy" id="749388"/>
    <lineage>
        <taxon>Bacteria</taxon>
        <taxon>Pseudomonadati</taxon>
        <taxon>Pseudomonadota</taxon>
        <taxon>Alphaproteobacteria</taxon>
        <taxon>Acetobacterales</taxon>
        <taxon>Acetobacteraceae</taxon>
        <taxon>Acetobacter</taxon>
    </lineage>
</organism>
<evidence type="ECO:0000313" key="2">
    <source>
        <dbReference type="Proteomes" id="UP000004319"/>
    </source>
</evidence>
<dbReference type="Proteomes" id="UP000004319">
    <property type="component" value="Unassembled WGS sequence"/>
</dbReference>
<evidence type="ECO:0000313" key="1">
    <source>
        <dbReference type="EMBL" id="GAA07209.1"/>
    </source>
</evidence>
<protein>
    <submittedName>
        <fullName evidence="1">Uncharacterized protein</fullName>
    </submittedName>
</protein>
<dbReference type="AlphaFoldDB" id="F7VA14"/>
<reference evidence="1 2" key="1">
    <citation type="journal article" date="2011" name="Biochem. Biophys. Res. Commun.">
        <title>Increased number of Arginine-based salt bridges contributes to the thermotolerance of thermotolerant acetic acid bacteria, Acetobacter tropicalis SKU1100.</title>
        <authorList>
            <person name="Matsutani M."/>
            <person name="Hirakawa H."/>
            <person name="Nishikura M."/>
            <person name="Soemphol W."/>
            <person name="Ali I.A.I."/>
            <person name="Yakushi T."/>
            <person name="Matsushita K."/>
        </authorList>
    </citation>
    <scope>NUCLEOTIDE SEQUENCE [LARGE SCALE GENOMIC DNA]</scope>
    <source>
        <strain evidence="1 2">NBRC 101654</strain>
    </source>
</reference>
<accession>F7VA14</accession>
<proteinExistence type="predicted"/>
<dbReference type="EMBL" id="BABS01000004">
    <property type="protein sequence ID" value="GAA07209.1"/>
    <property type="molecule type" value="Genomic_DNA"/>
</dbReference>
<comment type="caution">
    <text evidence="1">The sequence shown here is derived from an EMBL/GenBank/DDBJ whole genome shotgun (WGS) entry which is preliminary data.</text>
</comment>
<gene>
    <name evidence="1" type="ORF">ATPR_0212</name>
</gene>
<name>F7VA14_9PROT</name>
<sequence length="67" mass="7285">MAQGPPTGLWRVKPAFSSQLFLLAGQIYLLPANWLKTGPSGFQRLPAPFSSGVPSLLRGPPWPECFC</sequence>